<dbReference type="EMBL" id="CAJOBR010063619">
    <property type="protein sequence ID" value="CAF5077799.1"/>
    <property type="molecule type" value="Genomic_DNA"/>
</dbReference>
<feature type="non-terminal residue" evidence="4">
    <location>
        <position position="1"/>
    </location>
</feature>
<feature type="non-terminal residue" evidence="4">
    <location>
        <position position="60"/>
    </location>
</feature>
<dbReference type="Proteomes" id="UP000663848">
    <property type="component" value="Unassembled WGS sequence"/>
</dbReference>
<dbReference type="GO" id="GO:0003677">
    <property type="term" value="F:DNA binding"/>
    <property type="evidence" value="ECO:0007669"/>
    <property type="project" value="UniProtKB-KW"/>
</dbReference>
<proteinExistence type="predicted"/>
<dbReference type="GO" id="GO:0005634">
    <property type="term" value="C:nucleus"/>
    <property type="evidence" value="ECO:0007669"/>
    <property type="project" value="UniProtKB-SubCell"/>
</dbReference>
<dbReference type="EMBL" id="CAJOBR010063713">
    <property type="protein sequence ID" value="CAF5077975.1"/>
    <property type="molecule type" value="Genomic_DNA"/>
</dbReference>
<evidence type="ECO:0000313" key="6">
    <source>
        <dbReference type="Proteomes" id="UP000663848"/>
    </source>
</evidence>
<evidence type="ECO:0000259" key="3">
    <source>
        <dbReference type="Pfam" id="PF00046"/>
    </source>
</evidence>
<sequence length="60" mass="6884">DGDMENIKPAAASSPLEELKKQNNESKNNKAKKIRTAFTDHQKMSLDRFYATNRYPDPTQ</sequence>
<comment type="caution">
    <text evidence="4">The sequence shown here is derived from an EMBL/GenBank/DDBJ whole genome shotgun (WGS) entry which is preliminary data.</text>
</comment>
<evidence type="ECO:0000256" key="2">
    <source>
        <dbReference type="SAM" id="MobiDB-lite"/>
    </source>
</evidence>
<dbReference type="Gene3D" id="1.10.10.60">
    <property type="entry name" value="Homeodomain-like"/>
    <property type="match status" value="1"/>
</dbReference>
<feature type="compositionally biased region" description="Basic and acidic residues" evidence="2">
    <location>
        <begin position="17"/>
        <end position="28"/>
    </location>
</feature>
<gene>
    <name evidence="4" type="ORF">QYT958_LOCUS43710</name>
    <name evidence="5" type="ORF">QYT958_LOCUS43723</name>
</gene>
<dbReference type="InterPro" id="IPR001356">
    <property type="entry name" value="HD"/>
</dbReference>
<dbReference type="SUPFAM" id="SSF46689">
    <property type="entry name" value="Homeodomain-like"/>
    <property type="match status" value="1"/>
</dbReference>
<evidence type="ECO:0000256" key="1">
    <source>
        <dbReference type="RuleBase" id="RU000682"/>
    </source>
</evidence>
<dbReference type="Pfam" id="PF00046">
    <property type="entry name" value="Homeodomain"/>
    <property type="match status" value="1"/>
</dbReference>
<name>A0A822DR31_9BILA</name>
<organism evidence="4 6">
    <name type="scientific">Rotaria socialis</name>
    <dbReference type="NCBI Taxonomy" id="392032"/>
    <lineage>
        <taxon>Eukaryota</taxon>
        <taxon>Metazoa</taxon>
        <taxon>Spiralia</taxon>
        <taxon>Gnathifera</taxon>
        <taxon>Rotifera</taxon>
        <taxon>Eurotatoria</taxon>
        <taxon>Bdelloidea</taxon>
        <taxon>Philodinida</taxon>
        <taxon>Philodinidae</taxon>
        <taxon>Rotaria</taxon>
    </lineage>
</organism>
<evidence type="ECO:0000313" key="4">
    <source>
        <dbReference type="EMBL" id="CAF5077799.1"/>
    </source>
</evidence>
<evidence type="ECO:0000313" key="5">
    <source>
        <dbReference type="EMBL" id="CAF5077975.1"/>
    </source>
</evidence>
<keyword evidence="1" id="KW-0539">Nucleus</keyword>
<keyword evidence="1" id="KW-0238">DNA-binding</keyword>
<keyword evidence="1" id="KW-0371">Homeobox</keyword>
<feature type="domain" description="Homeobox" evidence="3">
    <location>
        <begin position="32"/>
        <end position="59"/>
    </location>
</feature>
<accession>A0A822DR31</accession>
<protein>
    <recommendedName>
        <fullName evidence="3">Homeobox domain-containing protein</fullName>
    </recommendedName>
</protein>
<feature type="region of interest" description="Disordered" evidence="2">
    <location>
        <begin position="1"/>
        <end position="31"/>
    </location>
</feature>
<dbReference type="AlphaFoldDB" id="A0A822DR31"/>
<dbReference type="InterPro" id="IPR009057">
    <property type="entry name" value="Homeodomain-like_sf"/>
</dbReference>
<reference evidence="4" key="1">
    <citation type="submission" date="2021-02" db="EMBL/GenBank/DDBJ databases">
        <authorList>
            <person name="Nowell W R."/>
        </authorList>
    </citation>
    <scope>NUCLEOTIDE SEQUENCE</scope>
</reference>
<comment type="subcellular location">
    <subcellularLocation>
        <location evidence="1">Nucleus</location>
    </subcellularLocation>
</comment>